<evidence type="ECO:0000313" key="1">
    <source>
        <dbReference type="EMBL" id="CAH4027806.1"/>
    </source>
</evidence>
<dbReference type="EMBL" id="CALOZG010000005">
    <property type="protein sequence ID" value="CAH4027806.1"/>
    <property type="molecule type" value="Genomic_DNA"/>
</dbReference>
<reference evidence="1" key="1">
    <citation type="submission" date="2022-05" db="EMBL/GenBank/DDBJ databases">
        <authorList>
            <person name="Okamura Y."/>
        </authorList>
    </citation>
    <scope>NUCLEOTIDE SEQUENCE</scope>
</reference>
<evidence type="ECO:0000313" key="2">
    <source>
        <dbReference type="Proteomes" id="UP001152562"/>
    </source>
</evidence>
<accession>A0A9P0XAK6</accession>
<keyword evidence="2" id="KW-1185">Reference proteome</keyword>
<dbReference type="AlphaFoldDB" id="A0A9P0XAK6"/>
<sequence>MRSISKHADASVTLLQPHDIEIGGQSWVNFSWSKGKNSIIRRNVPKAGLGRDLCVTLNTQWIRPIIKVMYHYLYIITEWGKSNLCTEDVVISSAT</sequence>
<protein>
    <submittedName>
        <fullName evidence="1">Uncharacterized protein</fullName>
    </submittedName>
</protein>
<proteinExistence type="predicted"/>
<name>A0A9P0XAK6_PIEBR</name>
<organism evidence="1 2">
    <name type="scientific">Pieris brassicae</name>
    <name type="common">White butterfly</name>
    <name type="synonym">Large white butterfly</name>
    <dbReference type="NCBI Taxonomy" id="7116"/>
    <lineage>
        <taxon>Eukaryota</taxon>
        <taxon>Metazoa</taxon>
        <taxon>Ecdysozoa</taxon>
        <taxon>Arthropoda</taxon>
        <taxon>Hexapoda</taxon>
        <taxon>Insecta</taxon>
        <taxon>Pterygota</taxon>
        <taxon>Neoptera</taxon>
        <taxon>Endopterygota</taxon>
        <taxon>Lepidoptera</taxon>
        <taxon>Glossata</taxon>
        <taxon>Ditrysia</taxon>
        <taxon>Papilionoidea</taxon>
        <taxon>Pieridae</taxon>
        <taxon>Pierinae</taxon>
        <taxon>Pieris</taxon>
    </lineage>
</organism>
<dbReference type="Proteomes" id="UP001152562">
    <property type="component" value="Unassembled WGS sequence"/>
</dbReference>
<gene>
    <name evidence="1" type="ORF">PIBRA_LOCUS4903</name>
</gene>
<comment type="caution">
    <text evidence="1">The sequence shown here is derived from an EMBL/GenBank/DDBJ whole genome shotgun (WGS) entry which is preliminary data.</text>
</comment>